<dbReference type="GO" id="GO:0080044">
    <property type="term" value="F:quercetin 7-O-glucosyltransferase activity"/>
    <property type="evidence" value="ECO:0007669"/>
    <property type="project" value="TreeGrafter"/>
</dbReference>
<dbReference type="Proteomes" id="UP000631114">
    <property type="component" value="Unassembled WGS sequence"/>
</dbReference>
<dbReference type="GO" id="GO:0080043">
    <property type="term" value="F:quercetin 3-O-glucosyltransferase activity"/>
    <property type="evidence" value="ECO:0007669"/>
    <property type="project" value="TreeGrafter"/>
</dbReference>
<dbReference type="SUPFAM" id="SSF53756">
    <property type="entry name" value="UDP-Glycosyltransferase/glycogen phosphorylase"/>
    <property type="match status" value="1"/>
</dbReference>
<dbReference type="EMBL" id="JADFTS010000002">
    <property type="protein sequence ID" value="KAF9621970.1"/>
    <property type="molecule type" value="Genomic_DNA"/>
</dbReference>
<dbReference type="PANTHER" id="PTHR11926:SF1441">
    <property type="entry name" value="GLYCOSYLTRANSFERASE"/>
    <property type="match status" value="1"/>
</dbReference>
<dbReference type="AlphaFoldDB" id="A0A835M7C8"/>
<evidence type="ECO:0000313" key="3">
    <source>
        <dbReference type="Proteomes" id="UP000631114"/>
    </source>
</evidence>
<comment type="similarity">
    <text evidence="1">Belongs to the UDP-glycosyltransferase family.</text>
</comment>
<dbReference type="Gene3D" id="3.40.50.2000">
    <property type="entry name" value="Glycogen Phosphorylase B"/>
    <property type="match status" value="2"/>
</dbReference>
<dbReference type="PANTHER" id="PTHR11926">
    <property type="entry name" value="GLUCOSYL/GLUCURONOSYL TRANSFERASES"/>
    <property type="match status" value="1"/>
</dbReference>
<proteinExistence type="inferred from homology"/>
<keyword evidence="3" id="KW-1185">Reference proteome</keyword>
<organism evidence="2 3">
    <name type="scientific">Coptis chinensis</name>
    <dbReference type="NCBI Taxonomy" id="261450"/>
    <lineage>
        <taxon>Eukaryota</taxon>
        <taxon>Viridiplantae</taxon>
        <taxon>Streptophyta</taxon>
        <taxon>Embryophyta</taxon>
        <taxon>Tracheophyta</taxon>
        <taxon>Spermatophyta</taxon>
        <taxon>Magnoliopsida</taxon>
        <taxon>Ranunculales</taxon>
        <taxon>Ranunculaceae</taxon>
        <taxon>Coptidoideae</taxon>
        <taxon>Coptis</taxon>
    </lineage>
</organism>
<dbReference type="OrthoDB" id="5835829at2759"/>
<accession>A0A835M7C8</accession>
<reference evidence="2 3" key="1">
    <citation type="submission" date="2020-10" db="EMBL/GenBank/DDBJ databases">
        <title>The Coptis chinensis genome and diversification of protoberbering-type alkaloids.</title>
        <authorList>
            <person name="Wang B."/>
            <person name="Shu S."/>
            <person name="Song C."/>
            <person name="Liu Y."/>
        </authorList>
    </citation>
    <scope>NUCLEOTIDE SEQUENCE [LARGE SCALE GENOMIC DNA]</scope>
    <source>
        <strain evidence="2">HL-2020</strain>
        <tissue evidence="2">Leaf</tissue>
    </source>
</reference>
<name>A0A835M7C8_9MAGN</name>
<protein>
    <submittedName>
        <fullName evidence="2">Uncharacterized protein</fullName>
    </submittedName>
</protein>
<sequence>MFKSMEKLKWVLGNSFYELEKDAIESMTGICPIIPIGPLVPSILLGNGESNDIGVDMWKPDETCITWLGVTIRLLESTITLLAPSPCYPLLSIWFYTQIVIYPSRL</sequence>
<comment type="caution">
    <text evidence="2">The sequence shown here is derived from an EMBL/GenBank/DDBJ whole genome shotgun (WGS) entry which is preliminary data.</text>
</comment>
<evidence type="ECO:0000313" key="2">
    <source>
        <dbReference type="EMBL" id="KAF9621970.1"/>
    </source>
</evidence>
<gene>
    <name evidence="2" type="ORF">IFM89_029190</name>
</gene>
<evidence type="ECO:0000256" key="1">
    <source>
        <dbReference type="ARBA" id="ARBA00009995"/>
    </source>
</evidence>